<proteinExistence type="predicted"/>
<dbReference type="Pfam" id="PF03372">
    <property type="entry name" value="Exo_endo_phos"/>
    <property type="match status" value="1"/>
</dbReference>
<sequence length="610" mass="68489">MLAFVNNKLDVMDEESISRICVSAFSEEDIVSAKNLLFESIPTIKKQKKTRKRNGKTLRNIDDIINALKETDPEEIPIFVARELQKLPPILFDHVDVTKILKDLLLMQQDISRIKEQFATTEQLDILKCEIDLLKHTSPINTYECNVNTRRGAGRMESFEGADDPLGSYLGDVRVSNQSHTLSSPETVYCEIEEKKLTAEGICDSISQNTKRSPAIQTGDIPTTNKFQPYAEHDRSQNHVVSKGGDAGLKRATNAGMMNHPTQLTARPITGNSRHTDNALSEHASMNVHKTMADVVKDGEWKREEPSDGWTTVQRRRYRNRFAGSRGKAVVETNTNFKAAEIKVPIYIYNVAKDVTVCDINESVDCIRRLCQEADLIALQETWLLPHDLSFLGTIDNNFAFTGTSAMDTSVGVLRGRPYGGVALLWRKSAFPAVTVINCTSVRLAAVKITLSDRSFVVFSVYMPTDCSDNFLEFTECLSEINAVIENNSVESVFILGDFNAHPGEVFANELLSFCSERLWSCVDMNTLPSDTYTYVSDAHGCLRWLDHCVVTDAALSAVLSVSVLYDLYWSDHIPVMLECKFNNINKHTMLIKQDPHVNKVIWGERDVNQ</sequence>
<organism evidence="2 3">
    <name type="scientific">Helicoverpa armigera</name>
    <name type="common">Cotton bollworm</name>
    <name type="synonym">Heliothis armigera</name>
    <dbReference type="NCBI Taxonomy" id="29058"/>
    <lineage>
        <taxon>Eukaryota</taxon>
        <taxon>Metazoa</taxon>
        <taxon>Ecdysozoa</taxon>
        <taxon>Arthropoda</taxon>
        <taxon>Hexapoda</taxon>
        <taxon>Insecta</taxon>
        <taxon>Pterygota</taxon>
        <taxon>Neoptera</taxon>
        <taxon>Endopterygota</taxon>
        <taxon>Lepidoptera</taxon>
        <taxon>Glossata</taxon>
        <taxon>Ditrysia</taxon>
        <taxon>Noctuoidea</taxon>
        <taxon>Noctuidae</taxon>
        <taxon>Heliothinae</taxon>
        <taxon>Helicoverpa</taxon>
    </lineage>
</organism>
<evidence type="ECO:0000313" key="2">
    <source>
        <dbReference type="EMBL" id="PZC74024.1"/>
    </source>
</evidence>
<feature type="non-terminal residue" evidence="2">
    <location>
        <position position="610"/>
    </location>
</feature>
<keyword evidence="3" id="KW-1185">Reference proteome</keyword>
<dbReference type="SUPFAM" id="SSF56219">
    <property type="entry name" value="DNase I-like"/>
    <property type="match status" value="1"/>
</dbReference>
<dbReference type="Proteomes" id="UP000249218">
    <property type="component" value="Unassembled WGS sequence"/>
</dbReference>
<feature type="domain" description="Endonuclease/exonuclease/phosphatase" evidence="1">
    <location>
        <begin position="349"/>
        <end position="573"/>
    </location>
</feature>
<evidence type="ECO:0000313" key="3">
    <source>
        <dbReference type="Proteomes" id="UP000249218"/>
    </source>
</evidence>
<dbReference type="GO" id="GO:0003824">
    <property type="term" value="F:catalytic activity"/>
    <property type="evidence" value="ECO:0007669"/>
    <property type="project" value="InterPro"/>
</dbReference>
<dbReference type="InterPro" id="IPR036691">
    <property type="entry name" value="Endo/exonu/phosph_ase_sf"/>
</dbReference>
<dbReference type="Gene3D" id="3.60.10.10">
    <property type="entry name" value="Endonuclease/exonuclease/phosphatase"/>
    <property type="match status" value="1"/>
</dbReference>
<reference evidence="2 3" key="1">
    <citation type="journal article" date="2017" name="BMC Biol.">
        <title>Genomic innovations, transcriptional plasticity and gene loss underlying the evolution and divergence of two highly polyphagous and invasive Helicoverpa pest species.</title>
        <authorList>
            <person name="Pearce S.L."/>
            <person name="Clarke D.F."/>
            <person name="East P.D."/>
            <person name="Elfekih S."/>
            <person name="Gordon K.H."/>
            <person name="Jermiin L.S."/>
            <person name="McGaughran A."/>
            <person name="Oakeshott J.G."/>
            <person name="Papanikolaou A."/>
            <person name="Perera O.P."/>
            <person name="Rane R.V."/>
            <person name="Richards S."/>
            <person name="Tay W.T."/>
            <person name="Walsh T.K."/>
            <person name="Anderson A."/>
            <person name="Anderson C.J."/>
            <person name="Asgari S."/>
            <person name="Board P.G."/>
            <person name="Bretschneider A."/>
            <person name="Campbell P.M."/>
            <person name="Chertemps T."/>
            <person name="Christeller J.T."/>
            <person name="Coppin C.W."/>
            <person name="Downes S.J."/>
            <person name="Duan G."/>
            <person name="Farnsworth C.A."/>
            <person name="Good R.T."/>
            <person name="Han L.B."/>
            <person name="Han Y.C."/>
            <person name="Hatje K."/>
            <person name="Horne I."/>
            <person name="Huang Y.P."/>
            <person name="Hughes D.S."/>
            <person name="Jacquin-Joly E."/>
            <person name="James W."/>
            <person name="Jhangiani S."/>
            <person name="Kollmar M."/>
            <person name="Kuwar S.S."/>
            <person name="Li S."/>
            <person name="Liu N.Y."/>
            <person name="Maibeche M.T."/>
            <person name="Miller J.R."/>
            <person name="Montagne N."/>
            <person name="Perry T."/>
            <person name="Qu J."/>
            <person name="Song S.V."/>
            <person name="Sutton G.G."/>
            <person name="Vogel H."/>
            <person name="Walenz B.P."/>
            <person name="Xu W."/>
            <person name="Zhang H.J."/>
            <person name="Zou Z."/>
            <person name="Batterham P."/>
            <person name="Edwards O.R."/>
            <person name="Feyereisen R."/>
            <person name="Gibbs R.A."/>
            <person name="Heckel D.G."/>
            <person name="McGrath A."/>
            <person name="Robin C."/>
            <person name="Scherer S.E."/>
            <person name="Worley K.C."/>
            <person name="Wu Y.D."/>
        </authorList>
    </citation>
    <scope>NUCLEOTIDE SEQUENCE [LARGE SCALE GENOMIC DNA]</scope>
    <source>
        <strain evidence="2">Harm_GR_Male_#8</strain>
        <tissue evidence="2">Whole organism</tissue>
    </source>
</reference>
<dbReference type="OrthoDB" id="7476844at2759"/>
<evidence type="ECO:0000259" key="1">
    <source>
        <dbReference type="Pfam" id="PF03372"/>
    </source>
</evidence>
<name>A0A2W1BK51_HELAM</name>
<dbReference type="InterPro" id="IPR005135">
    <property type="entry name" value="Endo/exonuclease/phosphatase"/>
</dbReference>
<protein>
    <recommendedName>
        <fullName evidence="1">Endonuclease/exonuclease/phosphatase domain-containing protein</fullName>
    </recommendedName>
</protein>
<gene>
    <name evidence="2" type="primary">HaOG208438</name>
    <name evidence="2" type="ORF">B5X24_HaOG208438</name>
</gene>
<dbReference type="EMBL" id="KZ150072">
    <property type="protein sequence ID" value="PZC74024.1"/>
    <property type="molecule type" value="Genomic_DNA"/>
</dbReference>
<dbReference type="AlphaFoldDB" id="A0A2W1BK51"/>
<accession>A0A2W1BK51</accession>